<dbReference type="SUPFAM" id="SSF53335">
    <property type="entry name" value="S-adenosyl-L-methionine-dependent methyltransferases"/>
    <property type="match status" value="1"/>
</dbReference>
<dbReference type="Proteomes" id="UP000277108">
    <property type="component" value="Unassembled WGS sequence"/>
</dbReference>
<keyword evidence="1" id="KW-0489">Methyltransferase</keyword>
<dbReference type="GO" id="GO:0160105">
    <property type="term" value="F:tRNA (adenine(22)-N1)-methyltransferase activity"/>
    <property type="evidence" value="ECO:0007669"/>
    <property type="project" value="InterPro"/>
</dbReference>
<proteinExistence type="predicted"/>
<sequence>MNIQQRLQRVLDYINGNTRIADIGSDHAKLLIKAHELGKLEFGIAGEVVNGPFNASVEAIQSAGLSHKVDVRLGDGLMVVNPSDEIDTVTICGMGQELIAHILHKQLDRLNSIQHVICQSNTFSYLIRDELVAQNFEIMDELIMRENGHTYEIIYAKRNHEEVPKLSEKERQFGPVLLKEKGEMFNLRYQNEIQHLERIVHQIDESKHRDKVVALTERINMIKEVIDDENQ</sequence>
<keyword evidence="1" id="KW-0808">Transferase</keyword>
<accession>A0A3N5CK05</accession>
<organism evidence="1 2">
    <name type="scientific">Abyssicoccus albus</name>
    <dbReference type="NCBI Taxonomy" id="1817405"/>
    <lineage>
        <taxon>Bacteria</taxon>
        <taxon>Bacillati</taxon>
        <taxon>Bacillota</taxon>
        <taxon>Bacilli</taxon>
        <taxon>Bacillales</taxon>
        <taxon>Abyssicoccaceae</taxon>
    </lineage>
</organism>
<evidence type="ECO:0000313" key="1">
    <source>
        <dbReference type="EMBL" id="RPF58121.1"/>
    </source>
</evidence>
<dbReference type="GO" id="GO:0032259">
    <property type="term" value="P:methylation"/>
    <property type="evidence" value="ECO:0007669"/>
    <property type="project" value="UniProtKB-KW"/>
</dbReference>
<dbReference type="InterPro" id="IPR006901">
    <property type="entry name" value="TrmK"/>
</dbReference>
<protein>
    <submittedName>
        <fullName evidence="1">tRNA (Adenine22-N1)-methyltransferase</fullName>
    </submittedName>
</protein>
<comment type="caution">
    <text evidence="1">The sequence shown here is derived from an EMBL/GenBank/DDBJ whole genome shotgun (WGS) entry which is preliminary data.</text>
</comment>
<gene>
    <name evidence="1" type="ORF">EDD62_0761</name>
</gene>
<dbReference type="Pfam" id="PF04816">
    <property type="entry name" value="TrmK"/>
    <property type="match status" value="1"/>
</dbReference>
<dbReference type="PANTHER" id="PTHR38451:SF1">
    <property type="entry name" value="TRNA (ADENINE(22)-N(1))-METHYLTRANSFERASE"/>
    <property type="match status" value="1"/>
</dbReference>
<dbReference type="RefSeq" id="WP_123807584.1">
    <property type="nucleotide sequence ID" value="NZ_RKRK01000002.1"/>
</dbReference>
<dbReference type="Gene3D" id="1.10.287.1890">
    <property type="match status" value="1"/>
</dbReference>
<dbReference type="InterPro" id="IPR029063">
    <property type="entry name" value="SAM-dependent_MTases_sf"/>
</dbReference>
<dbReference type="Gene3D" id="3.40.50.150">
    <property type="entry name" value="Vaccinia Virus protein VP39"/>
    <property type="match status" value="1"/>
</dbReference>
<reference evidence="1 2" key="1">
    <citation type="submission" date="2018-11" db="EMBL/GenBank/DDBJ databases">
        <title>Genomic Encyclopedia of Type Strains, Phase IV (KMG-IV): sequencing the most valuable type-strain genomes for metagenomic binning, comparative biology and taxonomic classification.</title>
        <authorList>
            <person name="Goeker M."/>
        </authorList>
    </citation>
    <scope>NUCLEOTIDE SEQUENCE [LARGE SCALE GENOMIC DNA]</scope>
    <source>
        <strain evidence="1 2">DSM 29158</strain>
    </source>
</reference>
<dbReference type="PANTHER" id="PTHR38451">
    <property type="entry name" value="TRNA (ADENINE(22)-N(1))-METHYLTRANSFERASE"/>
    <property type="match status" value="1"/>
</dbReference>
<dbReference type="OrthoDB" id="5881184at2"/>
<keyword evidence="2" id="KW-1185">Reference proteome</keyword>
<name>A0A3N5CK05_9BACL</name>
<dbReference type="PIRSF" id="PIRSF018637">
    <property type="entry name" value="TrmK"/>
    <property type="match status" value="1"/>
</dbReference>
<dbReference type="AlphaFoldDB" id="A0A3N5CK05"/>
<dbReference type="EMBL" id="RKRK01000002">
    <property type="protein sequence ID" value="RPF58121.1"/>
    <property type="molecule type" value="Genomic_DNA"/>
</dbReference>
<evidence type="ECO:0000313" key="2">
    <source>
        <dbReference type="Proteomes" id="UP000277108"/>
    </source>
</evidence>